<dbReference type="Gene3D" id="3.75.10.10">
    <property type="entry name" value="L-arginine/glycine Amidinotransferase, Chain A"/>
    <property type="match status" value="1"/>
</dbReference>
<feature type="region of interest" description="Disordered" evidence="4">
    <location>
        <begin position="1"/>
        <end position="21"/>
    </location>
</feature>
<feature type="compositionally biased region" description="Polar residues" evidence="4">
    <location>
        <begin position="1"/>
        <end position="11"/>
    </location>
</feature>
<dbReference type="GO" id="GO:0045429">
    <property type="term" value="P:positive regulation of nitric oxide biosynthetic process"/>
    <property type="evidence" value="ECO:0007669"/>
    <property type="project" value="TreeGrafter"/>
</dbReference>
<dbReference type="GO" id="GO:0016597">
    <property type="term" value="F:amino acid binding"/>
    <property type="evidence" value="ECO:0007669"/>
    <property type="project" value="TreeGrafter"/>
</dbReference>
<dbReference type="GO" id="GO:0016403">
    <property type="term" value="F:dimethylargininase activity"/>
    <property type="evidence" value="ECO:0007669"/>
    <property type="project" value="UniProtKB-EC"/>
</dbReference>
<dbReference type="GO" id="GO:0006525">
    <property type="term" value="P:arginine metabolic process"/>
    <property type="evidence" value="ECO:0007669"/>
    <property type="project" value="TreeGrafter"/>
</dbReference>
<reference evidence="5" key="1">
    <citation type="journal article" date="2014" name="Genome Biol. Evol.">
        <title>Pangenome evidence for extensive interdomain horizontal transfer affecting lineage core and shell genes in uncultured planktonic thaumarchaeota and euryarchaeota.</title>
        <authorList>
            <person name="Deschamps P."/>
            <person name="Zivanovic Y."/>
            <person name="Moreira D."/>
            <person name="Rodriguez-Valera F."/>
            <person name="Lopez-Garcia P."/>
        </authorList>
    </citation>
    <scope>NUCLEOTIDE SEQUENCE</scope>
</reference>
<dbReference type="EMBL" id="KF900569">
    <property type="protein sequence ID" value="AIE99670.1"/>
    <property type="molecule type" value="Genomic_DNA"/>
</dbReference>
<dbReference type="EC" id="3.5.3.18" evidence="5"/>
<dbReference type="PANTHER" id="PTHR12737">
    <property type="entry name" value="DIMETHYLARGININE DIMETHYLAMINOHYDROLASE"/>
    <property type="match status" value="1"/>
</dbReference>
<evidence type="ECO:0000313" key="5">
    <source>
        <dbReference type="EMBL" id="AIE99670.1"/>
    </source>
</evidence>
<feature type="active site" description="Nucleophile" evidence="3">
    <location>
        <position position="268"/>
    </location>
</feature>
<keyword evidence="2 5" id="KW-0378">Hydrolase</keyword>
<dbReference type="AlphaFoldDB" id="A0A075G6P5"/>
<dbReference type="PANTHER" id="PTHR12737:SF9">
    <property type="entry name" value="DIMETHYLARGININASE"/>
    <property type="match status" value="1"/>
</dbReference>
<evidence type="ECO:0000256" key="4">
    <source>
        <dbReference type="SAM" id="MobiDB-lite"/>
    </source>
</evidence>
<dbReference type="SUPFAM" id="SSF55909">
    <property type="entry name" value="Pentein"/>
    <property type="match status" value="1"/>
</dbReference>
<dbReference type="Pfam" id="PF19420">
    <property type="entry name" value="DDAH_eukar"/>
    <property type="match status" value="1"/>
</dbReference>
<proteinExistence type="inferred from homology"/>
<dbReference type="InterPro" id="IPR033199">
    <property type="entry name" value="DDAH-like"/>
</dbReference>
<organism evidence="5">
    <name type="scientific">uncultured marine group II/III euryarchaeote KM3_115_D04</name>
    <dbReference type="NCBI Taxonomy" id="1457855"/>
    <lineage>
        <taxon>Archaea</taxon>
        <taxon>Methanobacteriati</taxon>
        <taxon>Methanobacteriota</taxon>
        <taxon>environmental samples</taxon>
    </lineage>
</organism>
<comment type="similarity">
    <text evidence="1">Belongs to the DDAH family.</text>
</comment>
<evidence type="ECO:0000256" key="2">
    <source>
        <dbReference type="ARBA" id="ARBA00022801"/>
    </source>
</evidence>
<evidence type="ECO:0000256" key="1">
    <source>
        <dbReference type="ARBA" id="ARBA00008532"/>
    </source>
</evidence>
<protein>
    <submittedName>
        <fullName evidence="5">Putative NG-dimethylarginine dimethylaminohydrolase</fullName>
        <ecNumber evidence="5">3.5.3.18</ecNumber>
    </submittedName>
</protein>
<evidence type="ECO:0000256" key="3">
    <source>
        <dbReference type="PIRSR" id="PIRSR633199-1"/>
    </source>
</evidence>
<feature type="active site" description="Proton donor" evidence="3">
    <location>
        <position position="178"/>
    </location>
</feature>
<accession>A0A075G6P5</accession>
<dbReference type="GO" id="GO:0000052">
    <property type="term" value="P:citrulline metabolic process"/>
    <property type="evidence" value="ECO:0007669"/>
    <property type="project" value="TreeGrafter"/>
</dbReference>
<sequence length="274" mass="29703">MARPPSGQTMGDWSRRRRSKALTREISPRFTDALANYYGTGPTDISASKKAHREYVAALEKHGLEVRVLPSLSEYPDSCFVEDAAIVVNGALVMCNLGHPSRRGEADSIRNALNGALEIIHMPEGAHLDGGDVLFYDDQYLIGRSTRSNDAGVEFLQMIIDERGFSSTVIDVPSTTLHLSTICSSPAPNVLVTAEGFLTPEQLKPVGGDVIWVPKEESYGANTIGFEGDKVLVSSDYPATAAALVEHGFSLTEVDMEHIRAADGSLTCLRLFYA</sequence>
<name>A0A075G6P5_9EURY</name>